<dbReference type="Gene3D" id="3.20.20.450">
    <property type="entry name" value="EAL domain"/>
    <property type="match status" value="1"/>
</dbReference>
<reference evidence="2 3" key="1">
    <citation type="submission" date="2018-10" db="EMBL/GenBank/DDBJ databases">
        <title>Pseudomonas zhaodongensis NEAU-ST5-21(T) genome.</title>
        <authorList>
            <person name="Peng J."/>
            <person name="Liu Z.-P."/>
        </authorList>
    </citation>
    <scope>NUCLEOTIDE SEQUENCE [LARGE SCALE GENOMIC DNA]</scope>
    <source>
        <strain evidence="2 3">NEAU-ST5-21</strain>
    </source>
</reference>
<dbReference type="SUPFAM" id="SSF55781">
    <property type="entry name" value="GAF domain-like"/>
    <property type="match status" value="1"/>
</dbReference>
<dbReference type="SMART" id="SM00052">
    <property type="entry name" value="EAL"/>
    <property type="match status" value="1"/>
</dbReference>
<dbReference type="SMART" id="SM00065">
    <property type="entry name" value="GAF"/>
    <property type="match status" value="1"/>
</dbReference>
<dbReference type="InterPro" id="IPR050706">
    <property type="entry name" value="Cyclic-di-GMP_PDE-like"/>
</dbReference>
<dbReference type="SUPFAM" id="SSF141868">
    <property type="entry name" value="EAL domain-like"/>
    <property type="match status" value="1"/>
</dbReference>
<dbReference type="InterPro" id="IPR029016">
    <property type="entry name" value="GAF-like_dom_sf"/>
</dbReference>
<comment type="caution">
    <text evidence="2">The sequence shown here is derived from an EMBL/GenBank/DDBJ whole genome shotgun (WGS) entry which is preliminary data.</text>
</comment>
<sequence>MSDDVQQNQVDRFAVVDDPVSILLRLENANLSLSEMLAETLHAVRAHLGMDVAFISEFRGGSRVFRYLDGSFVPLQLAVGACDPLEDSYCQRVLDGRLPELIQDAATLPEALTMPVTKALPVGAHISVPLRFSDGRLYGTFCCFSTTPDNSLNERDLNTLRLFADFAGRLLERHALSELRYADTLSRIRSVLEQRSYSVVYQPIVHLLENRIVGYEALARFSVKPERGPDLWFAEAASIGLQSELEIALIAEALKGLVFLPEDAYMSLNVSPATVLNGALSAALVGQPLDRLLLEVTEHVSIGDYGLIANALEPLRKQGLRLAVDDAGAGYASFRHILKLKPDVIKLDGSLIRNIDSSIESRALAAALIRFAEETGSKVVAECIETEAELAVLRELKVNKAQGYLLGRPAPITAPVSSVYNSSFSSA</sequence>
<dbReference type="InterPro" id="IPR001633">
    <property type="entry name" value="EAL_dom"/>
</dbReference>
<dbReference type="AlphaFoldDB" id="A0A3M2HMC5"/>
<evidence type="ECO:0000313" key="2">
    <source>
        <dbReference type="EMBL" id="RMH90168.1"/>
    </source>
</evidence>
<feature type="domain" description="EAL" evidence="1">
    <location>
        <begin position="181"/>
        <end position="423"/>
    </location>
</feature>
<dbReference type="PROSITE" id="PS50883">
    <property type="entry name" value="EAL"/>
    <property type="match status" value="1"/>
</dbReference>
<evidence type="ECO:0000313" key="3">
    <source>
        <dbReference type="Proteomes" id="UP000269774"/>
    </source>
</evidence>
<dbReference type="PANTHER" id="PTHR33121">
    <property type="entry name" value="CYCLIC DI-GMP PHOSPHODIESTERASE PDEF"/>
    <property type="match status" value="1"/>
</dbReference>
<dbReference type="RefSeq" id="WP_122165358.1">
    <property type="nucleotide sequence ID" value="NZ_JAMOIB010000002.1"/>
</dbReference>
<dbReference type="Proteomes" id="UP000269774">
    <property type="component" value="Unassembled WGS sequence"/>
</dbReference>
<dbReference type="Pfam" id="PF13185">
    <property type="entry name" value="GAF_2"/>
    <property type="match status" value="1"/>
</dbReference>
<proteinExistence type="predicted"/>
<dbReference type="InterPro" id="IPR003018">
    <property type="entry name" value="GAF"/>
</dbReference>
<dbReference type="Pfam" id="PF00563">
    <property type="entry name" value="EAL"/>
    <property type="match status" value="1"/>
</dbReference>
<organism evidence="2 3">
    <name type="scientific">Stutzerimonas zhaodongensis</name>
    <dbReference type="NCBI Taxonomy" id="1176257"/>
    <lineage>
        <taxon>Bacteria</taxon>
        <taxon>Pseudomonadati</taxon>
        <taxon>Pseudomonadota</taxon>
        <taxon>Gammaproteobacteria</taxon>
        <taxon>Pseudomonadales</taxon>
        <taxon>Pseudomonadaceae</taxon>
        <taxon>Stutzerimonas</taxon>
    </lineage>
</organism>
<dbReference type="Gene3D" id="3.30.450.40">
    <property type="match status" value="1"/>
</dbReference>
<evidence type="ECO:0000259" key="1">
    <source>
        <dbReference type="PROSITE" id="PS50883"/>
    </source>
</evidence>
<dbReference type="InterPro" id="IPR035919">
    <property type="entry name" value="EAL_sf"/>
</dbReference>
<dbReference type="EMBL" id="RFFM01000002">
    <property type="protein sequence ID" value="RMH90168.1"/>
    <property type="molecule type" value="Genomic_DNA"/>
</dbReference>
<protein>
    <submittedName>
        <fullName evidence="2">EAL domain-containing protein</fullName>
    </submittedName>
</protein>
<name>A0A3M2HMC5_9GAMM</name>
<dbReference type="CDD" id="cd01948">
    <property type="entry name" value="EAL"/>
    <property type="match status" value="1"/>
</dbReference>
<gene>
    <name evidence="2" type="ORF">EA797_11700</name>
</gene>
<keyword evidence="3" id="KW-1185">Reference proteome</keyword>
<dbReference type="OrthoDB" id="6168558at2"/>
<dbReference type="GO" id="GO:0071111">
    <property type="term" value="F:cyclic-guanylate-specific phosphodiesterase activity"/>
    <property type="evidence" value="ECO:0007669"/>
    <property type="project" value="InterPro"/>
</dbReference>
<accession>A0A3M2HMC5</accession>
<dbReference type="PANTHER" id="PTHR33121:SF76">
    <property type="entry name" value="SIGNALING PROTEIN"/>
    <property type="match status" value="1"/>
</dbReference>